<accession>A0A509EII1</accession>
<proteinExistence type="predicted"/>
<gene>
    <name evidence="1" type="ORF">MET9862_03799</name>
</gene>
<dbReference type="Pfam" id="PF21973">
    <property type="entry name" value="DUF6925"/>
    <property type="match status" value="1"/>
</dbReference>
<dbReference type="AlphaFoldDB" id="A0A509EII1"/>
<evidence type="ECO:0000313" key="1">
    <source>
        <dbReference type="EMBL" id="VUD73185.1"/>
    </source>
</evidence>
<sequence length="311" mass="32617">MQPVRDLITRSLADPETGWSLGTFGAAGEFHRRPDEPAEPLGGGRLGLVTRRGGIALHIRPDLVPLAYETALPGGWSHAVALCLPADALRGPARTACTELGPDRAALRPEARARILFDLGLGLRAVDVCLRSDAPDVLARMRRASGPVALDEGVLAALRAGRLGLVFTGPLGRVEVEELGEAPGDAPGPRAYAPASVLRLGRSHAATAPIPPGLVPVAQIHPAHPLRDALGRARSFAAGPHARFQALLARWGDPDLLAWKRHRLGLGPRPGRAPDRRSRGAERVAAIQAACGAYPEAARQGEPPAASVTDS</sequence>
<dbReference type="InterPro" id="IPR053838">
    <property type="entry name" value="DUF6925"/>
</dbReference>
<reference evidence="1 2" key="1">
    <citation type="submission" date="2019-06" db="EMBL/GenBank/DDBJ databases">
        <authorList>
            <person name="Rodrigo-Torres L."/>
            <person name="Arahal R. D."/>
            <person name="Lucena T."/>
        </authorList>
    </citation>
    <scope>NUCLEOTIDE SEQUENCE [LARGE SCALE GENOMIC DNA]</scope>
    <source>
        <strain evidence="1 2">SB0023/3</strain>
    </source>
</reference>
<evidence type="ECO:0000313" key="2">
    <source>
        <dbReference type="Proteomes" id="UP000410984"/>
    </source>
</evidence>
<organism evidence="1 2">
    <name type="scientific">Methylobacterium symbioticum</name>
    <dbReference type="NCBI Taxonomy" id="2584084"/>
    <lineage>
        <taxon>Bacteria</taxon>
        <taxon>Pseudomonadati</taxon>
        <taxon>Pseudomonadota</taxon>
        <taxon>Alphaproteobacteria</taxon>
        <taxon>Hyphomicrobiales</taxon>
        <taxon>Methylobacteriaceae</taxon>
        <taxon>Methylobacterium</taxon>
    </lineage>
</organism>
<name>A0A509EII1_9HYPH</name>
<dbReference type="EMBL" id="CABFPH010000062">
    <property type="protein sequence ID" value="VUD73185.1"/>
    <property type="molecule type" value="Genomic_DNA"/>
</dbReference>
<keyword evidence="2" id="KW-1185">Reference proteome</keyword>
<dbReference type="Proteomes" id="UP000410984">
    <property type="component" value="Unassembled WGS sequence"/>
</dbReference>
<protein>
    <submittedName>
        <fullName evidence="1">Uncharacterized protein</fullName>
    </submittedName>
</protein>